<evidence type="ECO:0000256" key="1">
    <source>
        <dbReference type="SAM" id="MobiDB-lite"/>
    </source>
</evidence>
<keyword evidence="3" id="KW-1185">Reference proteome</keyword>
<feature type="region of interest" description="Disordered" evidence="1">
    <location>
        <begin position="85"/>
        <end position="108"/>
    </location>
</feature>
<dbReference type="Proteomes" id="UP000007319">
    <property type="component" value="Chromosome"/>
</dbReference>
<protein>
    <submittedName>
        <fullName evidence="2">Uncharacterized protein</fullName>
    </submittedName>
</protein>
<evidence type="ECO:0000313" key="3">
    <source>
        <dbReference type="Proteomes" id="UP000007319"/>
    </source>
</evidence>
<name>A0A9P1NLP7_9PROT</name>
<dbReference type="EMBL" id="HE577327">
    <property type="protein sequence ID" value="CCC97345.1"/>
    <property type="molecule type" value="Genomic_DNA"/>
</dbReference>
<evidence type="ECO:0000313" key="2">
    <source>
        <dbReference type="EMBL" id="CCC97345.1"/>
    </source>
</evidence>
<dbReference type="AlphaFoldDB" id="A0A9P1NLP7"/>
<organism evidence="2 3">
    <name type="scientific">Azospirillum baldaniorum</name>
    <dbReference type="NCBI Taxonomy" id="1064539"/>
    <lineage>
        <taxon>Bacteria</taxon>
        <taxon>Pseudomonadati</taxon>
        <taxon>Pseudomonadota</taxon>
        <taxon>Alphaproteobacteria</taxon>
        <taxon>Rhodospirillales</taxon>
        <taxon>Azospirillaceae</taxon>
        <taxon>Azospirillum</taxon>
    </lineage>
</organism>
<accession>A0A9P1NLP7</accession>
<proteinExistence type="predicted"/>
<reference evidence="2 3" key="1">
    <citation type="journal article" date="2011" name="PLoS Genet.">
        <title>Azospirillum genomes reveal transition of bacteria from aquatic to terrestrial environments.</title>
        <authorList>
            <person name="Wisniewski-Dye F."/>
            <person name="Borziak K."/>
            <person name="Khalsa-Moyers G."/>
            <person name="Alexandre G."/>
            <person name="Sukharnikov L.O."/>
            <person name="Wuichet K."/>
            <person name="Hurst G.B."/>
            <person name="McDonald W.H."/>
            <person name="Robertson J.S."/>
            <person name="Barbe V."/>
            <person name="Calteau A."/>
            <person name="Rouy Z."/>
            <person name="Mangenot S."/>
            <person name="Prigent-Combaret C."/>
            <person name="Normand P."/>
            <person name="Boyer M."/>
            <person name="Siguier P."/>
            <person name="Dessaux Y."/>
            <person name="Elmerich C."/>
            <person name="Condemine G."/>
            <person name="Krishnen G."/>
            <person name="Kennedy I."/>
            <person name="Paterson A.H."/>
            <person name="Gonzalez V."/>
            <person name="Mavingui P."/>
            <person name="Zhulin I.B."/>
        </authorList>
    </citation>
    <scope>NUCLEOTIDE SEQUENCE [LARGE SCALE GENOMIC DNA]</scope>
    <source>
        <strain evidence="2 3">Sp245</strain>
    </source>
</reference>
<dbReference type="RefSeq" id="WP_014239645.1">
    <property type="nucleotide sequence ID" value="NC_016617.1"/>
</dbReference>
<gene>
    <name evidence="2" type="ORF">AZOBR_60006</name>
</gene>
<dbReference type="KEGG" id="abs:AZOBR_60006"/>
<sequence>MFQLEPARGRGDPRPRGVEVSYETIREWDLRFGRAFATTLKRPRPRPGDWDPEAADREIEIRPMLHRLVGRSALDLLERFAAKAENAIARERRTKPAQDGDEREGTEG</sequence>